<reference evidence="2 3" key="1">
    <citation type="submission" date="2018-07" db="EMBL/GenBank/DDBJ databases">
        <title>The complete nuclear genome of the prasinophyte Chloropicon primus (CCMP1205).</title>
        <authorList>
            <person name="Pombert J.-F."/>
            <person name="Otis C."/>
            <person name="Turmel M."/>
            <person name="Lemieux C."/>
        </authorList>
    </citation>
    <scope>NUCLEOTIDE SEQUENCE [LARGE SCALE GENOMIC DNA]</scope>
    <source>
        <strain evidence="2 3">CCMP1205</strain>
    </source>
</reference>
<dbReference type="OrthoDB" id="1926316at2759"/>
<dbReference type="EMBL" id="CP031035">
    <property type="protein sequence ID" value="QDZ18730.1"/>
    <property type="molecule type" value="Genomic_DNA"/>
</dbReference>
<dbReference type="PANTHER" id="PTHR35138:SF1">
    <property type="entry name" value="MYB-LIKE DOMAIN-CONTAINING PROTEIN"/>
    <property type="match status" value="1"/>
</dbReference>
<dbReference type="AlphaFoldDB" id="A0A5B8MH98"/>
<dbReference type="Proteomes" id="UP000316726">
    <property type="component" value="Chromosome 2"/>
</dbReference>
<feature type="compositionally biased region" description="Acidic residues" evidence="1">
    <location>
        <begin position="264"/>
        <end position="278"/>
    </location>
</feature>
<evidence type="ECO:0000256" key="1">
    <source>
        <dbReference type="SAM" id="MobiDB-lite"/>
    </source>
</evidence>
<evidence type="ECO:0000313" key="2">
    <source>
        <dbReference type="EMBL" id="QDZ18730.1"/>
    </source>
</evidence>
<feature type="region of interest" description="Disordered" evidence="1">
    <location>
        <begin position="254"/>
        <end position="286"/>
    </location>
</feature>
<protein>
    <submittedName>
        <fullName evidence="2">Uncharacterized protein</fullName>
    </submittedName>
</protein>
<feature type="region of interest" description="Disordered" evidence="1">
    <location>
        <begin position="483"/>
        <end position="515"/>
    </location>
</feature>
<dbReference type="PANTHER" id="PTHR35138">
    <property type="entry name" value="OS01G0225300 PROTEIN"/>
    <property type="match status" value="1"/>
</dbReference>
<feature type="region of interest" description="Disordered" evidence="1">
    <location>
        <begin position="444"/>
        <end position="469"/>
    </location>
</feature>
<accession>A0A5B8MH98</accession>
<gene>
    <name evidence="2" type="ORF">A3770_02p12480</name>
</gene>
<name>A0A5B8MH98_9CHLO</name>
<evidence type="ECO:0000313" key="3">
    <source>
        <dbReference type="Proteomes" id="UP000316726"/>
    </source>
</evidence>
<sequence>MASGGEGKERRKGKRVPVACLGVLYHFNRATVNVDSLGTREGAGGLKLQFFASKESAKSACKVRREVVSRARRKLKRGEGKGRGWWNGVQWTQSFAEWAPRLAKGKERQRKAKRVAKRDEKSDQVSSLPLSLAFKLTRKFPTYYEIACDEAERESARKIVQEESGEKEAARLLGARQTSVVPLFSVPGVRVVLKTDKGAVSYKPMFLSSTQLEQAWSIARRILCQSLISKRKSNRKQTVSDVVKAATMVSGLNLPSSSNSGFESDNEENGPESDDLDAMDGMGDPPEIKEFLEELGESNSQGTGSNSSSNFGRMSPLTAFSRVAGSIACSTTALLGQAYCCAGDIADQVLLDYSWGWRALGLNPNVNMEVFTLDRVLNEISAREASSRQPPTSSPSKAIVPYRTPVDELMEEAWGLSSDDPVAGAPPKPFQVPQELLPFQVLDVDPAPDSEKGKTSPADLGFEDSSDDEVENLQGTVECFLDWSKATKPRKPAPSKKPSQGEEEGKQSPSILGGKNDGLLLVGSIGLSSSVASIEDFRGL</sequence>
<proteinExistence type="predicted"/>
<keyword evidence="3" id="KW-1185">Reference proteome</keyword>
<organism evidence="2 3">
    <name type="scientific">Chloropicon primus</name>
    <dbReference type="NCBI Taxonomy" id="1764295"/>
    <lineage>
        <taxon>Eukaryota</taxon>
        <taxon>Viridiplantae</taxon>
        <taxon>Chlorophyta</taxon>
        <taxon>Chloropicophyceae</taxon>
        <taxon>Chloropicales</taxon>
        <taxon>Chloropicaceae</taxon>
        <taxon>Chloropicon</taxon>
    </lineage>
</organism>